<comment type="caution">
    <text evidence="1">The sequence shown here is derived from an EMBL/GenBank/DDBJ whole genome shotgun (WGS) entry which is preliminary data.</text>
</comment>
<organism evidence="1 2">
    <name type="scientific">Scyliorhinus torazame</name>
    <name type="common">Cloudy catshark</name>
    <name type="synonym">Catulus torazame</name>
    <dbReference type="NCBI Taxonomy" id="75743"/>
    <lineage>
        <taxon>Eukaryota</taxon>
        <taxon>Metazoa</taxon>
        <taxon>Chordata</taxon>
        <taxon>Craniata</taxon>
        <taxon>Vertebrata</taxon>
        <taxon>Chondrichthyes</taxon>
        <taxon>Elasmobranchii</taxon>
        <taxon>Galeomorphii</taxon>
        <taxon>Galeoidea</taxon>
        <taxon>Carcharhiniformes</taxon>
        <taxon>Scyliorhinidae</taxon>
        <taxon>Scyliorhinus</taxon>
    </lineage>
</organism>
<proteinExistence type="predicted"/>
<dbReference type="AlphaFoldDB" id="A0A401NUQ1"/>
<protein>
    <submittedName>
        <fullName evidence="1">Uncharacterized protein</fullName>
    </submittedName>
</protein>
<sequence>MSFPYTSVWSLPQQFWNSRPCRFAALLNIDHVQAVTREKRQMKCSQASANVALSKRAVLKNDSDFRKLWWEDD</sequence>
<name>A0A401NUQ1_SCYTO</name>
<dbReference type="Proteomes" id="UP000288216">
    <property type="component" value="Unassembled WGS sequence"/>
</dbReference>
<accession>A0A401NUQ1</accession>
<evidence type="ECO:0000313" key="2">
    <source>
        <dbReference type="Proteomes" id="UP000288216"/>
    </source>
</evidence>
<reference evidence="1 2" key="1">
    <citation type="journal article" date="2018" name="Nat. Ecol. Evol.">
        <title>Shark genomes provide insights into elasmobranch evolution and the origin of vertebrates.</title>
        <authorList>
            <person name="Hara Y"/>
            <person name="Yamaguchi K"/>
            <person name="Onimaru K"/>
            <person name="Kadota M"/>
            <person name="Koyanagi M"/>
            <person name="Keeley SD"/>
            <person name="Tatsumi K"/>
            <person name="Tanaka K"/>
            <person name="Motone F"/>
            <person name="Kageyama Y"/>
            <person name="Nozu R"/>
            <person name="Adachi N"/>
            <person name="Nishimura O"/>
            <person name="Nakagawa R"/>
            <person name="Tanegashima C"/>
            <person name="Kiyatake I"/>
            <person name="Matsumoto R"/>
            <person name="Murakumo K"/>
            <person name="Nishida K"/>
            <person name="Terakita A"/>
            <person name="Kuratani S"/>
            <person name="Sato K"/>
            <person name="Hyodo S Kuraku.S."/>
        </authorList>
    </citation>
    <scope>NUCLEOTIDE SEQUENCE [LARGE SCALE GENOMIC DNA]</scope>
</reference>
<dbReference type="EMBL" id="BFAA01005471">
    <property type="protein sequence ID" value="GCB64589.1"/>
    <property type="molecule type" value="Genomic_DNA"/>
</dbReference>
<keyword evidence="2" id="KW-1185">Reference proteome</keyword>
<gene>
    <name evidence="1" type="ORF">scyTo_0011772</name>
</gene>
<evidence type="ECO:0000313" key="1">
    <source>
        <dbReference type="EMBL" id="GCB64589.1"/>
    </source>
</evidence>